<dbReference type="PANTHER" id="PTHR21660">
    <property type="entry name" value="THIOESTERASE SUPERFAMILY MEMBER-RELATED"/>
    <property type="match status" value="1"/>
</dbReference>
<evidence type="ECO:0000256" key="1">
    <source>
        <dbReference type="ARBA" id="ARBA00008324"/>
    </source>
</evidence>
<proteinExistence type="inferred from homology"/>
<evidence type="ECO:0000313" key="3">
    <source>
        <dbReference type="EMBL" id="VFQ66361.1"/>
    </source>
</evidence>
<dbReference type="PANTHER" id="PTHR21660:SF12">
    <property type="entry name" value="OS07G0462700 PROTEIN"/>
    <property type="match status" value="1"/>
</dbReference>
<comment type="similarity">
    <text evidence="1">Belongs to the thioesterase PaaI family.</text>
</comment>
<feature type="domain" description="Thioesterase" evidence="2">
    <location>
        <begin position="89"/>
        <end position="164"/>
    </location>
</feature>
<dbReference type="CDD" id="cd03443">
    <property type="entry name" value="PaaI_thioesterase"/>
    <property type="match status" value="1"/>
</dbReference>
<protein>
    <recommendedName>
        <fullName evidence="2">Thioesterase domain-containing protein</fullName>
    </recommendedName>
</protein>
<dbReference type="SUPFAM" id="SSF54637">
    <property type="entry name" value="Thioesterase/thiol ester dehydrase-isomerase"/>
    <property type="match status" value="1"/>
</dbReference>
<keyword evidence="4" id="KW-1185">Reference proteome</keyword>
<dbReference type="EMBL" id="OOIL02000547">
    <property type="protein sequence ID" value="VFQ66361.1"/>
    <property type="molecule type" value="Genomic_DNA"/>
</dbReference>
<dbReference type="InterPro" id="IPR029069">
    <property type="entry name" value="HotDog_dom_sf"/>
</dbReference>
<organism evidence="3 4">
    <name type="scientific">Cuscuta campestris</name>
    <dbReference type="NCBI Taxonomy" id="132261"/>
    <lineage>
        <taxon>Eukaryota</taxon>
        <taxon>Viridiplantae</taxon>
        <taxon>Streptophyta</taxon>
        <taxon>Embryophyta</taxon>
        <taxon>Tracheophyta</taxon>
        <taxon>Spermatophyta</taxon>
        <taxon>Magnoliopsida</taxon>
        <taxon>eudicotyledons</taxon>
        <taxon>Gunneridae</taxon>
        <taxon>Pentapetalae</taxon>
        <taxon>asterids</taxon>
        <taxon>lamiids</taxon>
        <taxon>Solanales</taxon>
        <taxon>Convolvulaceae</taxon>
        <taxon>Cuscuteae</taxon>
        <taxon>Cuscuta</taxon>
        <taxon>Cuscuta subgen. Grammica</taxon>
        <taxon>Cuscuta sect. Cleistogrammica</taxon>
    </lineage>
</organism>
<evidence type="ECO:0000313" key="4">
    <source>
        <dbReference type="Proteomes" id="UP000595140"/>
    </source>
</evidence>
<dbReference type="GO" id="GO:0047617">
    <property type="term" value="F:fatty acyl-CoA hydrolase activity"/>
    <property type="evidence" value="ECO:0007669"/>
    <property type="project" value="InterPro"/>
</dbReference>
<dbReference type="Proteomes" id="UP000595140">
    <property type="component" value="Unassembled WGS sequence"/>
</dbReference>
<dbReference type="Gene3D" id="3.10.129.10">
    <property type="entry name" value="Hotdog Thioesterase"/>
    <property type="match status" value="1"/>
</dbReference>
<accession>A0A484KK97</accession>
<dbReference type="AlphaFoldDB" id="A0A484KK97"/>
<dbReference type="InterPro" id="IPR039298">
    <property type="entry name" value="ACOT13"/>
</dbReference>
<dbReference type="InterPro" id="IPR006683">
    <property type="entry name" value="Thioestr_dom"/>
</dbReference>
<dbReference type="OrthoDB" id="46529at2759"/>
<dbReference type="Pfam" id="PF03061">
    <property type="entry name" value="4HBT"/>
    <property type="match status" value="1"/>
</dbReference>
<gene>
    <name evidence="3" type="ORF">CCAM_LOCUS8137</name>
</gene>
<name>A0A484KK97_9ASTE</name>
<sequence length="182" mass="19152">MNEMGGKAGTVAAKALLGGTAAADLSSDSINSLDGILRDVGVYSTSFPDEHQAKDFVSHLTRGLLKVQHIHPGRITCLFTVMPAILNAFGGMHGGAVGALAERVAIACARTVVGEEKELFLGELSMSYLSSAPLNAEVRIHGSVVRSGRNLTVVAVEFKLKDSDKLTYLSRATLYHSPAASL</sequence>
<reference evidence="3 4" key="1">
    <citation type="submission" date="2018-04" db="EMBL/GenBank/DDBJ databases">
        <authorList>
            <person name="Vogel A."/>
        </authorList>
    </citation>
    <scope>NUCLEOTIDE SEQUENCE [LARGE SCALE GENOMIC DNA]</scope>
</reference>
<evidence type="ECO:0000259" key="2">
    <source>
        <dbReference type="Pfam" id="PF03061"/>
    </source>
</evidence>